<name>A0A1B9J0V7_9TREE</name>
<dbReference type="PROSITE" id="PS00141">
    <property type="entry name" value="ASP_PROTEASE"/>
    <property type="match status" value="2"/>
</dbReference>
<proteinExistence type="inferred from homology"/>
<feature type="active site" evidence="3">
    <location>
        <position position="187"/>
    </location>
</feature>
<dbReference type="GO" id="GO:0004190">
    <property type="term" value="F:aspartic-type endopeptidase activity"/>
    <property type="evidence" value="ECO:0007669"/>
    <property type="project" value="UniProtKB-KW"/>
</dbReference>
<evidence type="ECO:0000256" key="1">
    <source>
        <dbReference type="ARBA" id="ARBA00007447"/>
    </source>
</evidence>
<dbReference type="Gene3D" id="2.40.70.10">
    <property type="entry name" value="Acid Proteases"/>
    <property type="match status" value="2"/>
</dbReference>
<dbReference type="OrthoDB" id="2747330at2759"/>
<dbReference type="PANTHER" id="PTHR47966:SF75">
    <property type="entry name" value="ENDOPEPTIDASE (CTSD), PUTATIVE (AFU_ORTHOLOGUE AFUA_4G07040)-RELATED"/>
    <property type="match status" value="1"/>
</dbReference>
<evidence type="ECO:0000256" key="2">
    <source>
        <dbReference type="ARBA" id="ARBA00022750"/>
    </source>
</evidence>
<dbReference type="GO" id="GO:0006508">
    <property type="term" value="P:proteolysis"/>
    <property type="evidence" value="ECO:0007669"/>
    <property type="project" value="UniProtKB-KW"/>
</dbReference>
<feature type="active site" evidence="3">
    <location>
        <position position="368"/>
    </location>
</feature>
<dbReference type="CDD" id="cd05471">
    <property type="entry name" value="pepsin_like"/>
    <property type="match status" value="1"/>
</dbReference>
<dbReference type="Proteomes" id="UP000092583">
    <property type="component" value="Unassembled WGS sequence"/>
</dbReference>
<dbReference type="InterPro" id="IPR034164">
    <property type="entry name" value="Pepsin-like_dom"/>
</dbReference>
<evidence type="ECO:0000256" key="4">
    <source>
        <dbReference type="RuleBase" id="RU000454"/>
    </source>
</evidence>
<dbReference type="PRINTS" id="PR00792">
    <property type="entry name" value="PEPSIN"/>
</dbReference>
<sequence>MVPSTRHCILFIPILSILALFATSPVHAATSLKLSKHITSSASGPLRQMQQRALERRRMAERAIHIPMHGHSKTHARRNDKRRQDFDVDLEGVITKLASPLIRSTPTSVAAVKDTDDPEEAANVIISQVTRTRTRTVSAIVPTPTDTAKAEGPALGQEPDLNLDNTGGLAYTIDVNVGGISVPVIVDTGSSAFWVPTSSCRTCKEAAMTISPLIVPDGCESQNITYGIGSAEGCYAHGAVSIGPYEVPDVELMGVTAIDAALASSGSVLSGILGLAGETNGDGNPTLVKAMYDLGLIKAQTVGFYLSEDENVDSEITFGDVTTSEHADPNHKVTLQSVPNEMNLYEVILDSLTVANETVSGSKTVIIDTGSSYIYIPEEDALAIYAHLPSPKTSDQGYLLPCAPENPPTLTFTFGGKAFDLDYKYLIGADVDSQDGYCWAKIGSLKGMDTWVIGDAFLHTVYTSFDVGTKEVTLYKLL</sequence>
<reference evidence="8" key="2">
    <citation type="submission" date="2013-12" db="EMBL/GenBank/DDBJ databases">
        <title>Evolution of pathogenesis and genome organization in the Tremellales.</title>
        <authorList>
            <person name="Cuomo C."/>
            <person name="Litvintseva A."/>
            <person name="Heitman J."/>
            <person name="Chen Y."/>
            <person name="Sun S."/>
            <person name="Springer D."/>
            <person name="Dromer F."/>
            <person name="Young S."/>
            <person name="Zeng Q."/>
            <person name="Chapman S."/>
            <person name="Gujja S."/>
            <person name="Saif S."/>
            <person name="Birren B."/>
        </authorList>
    </citation>
    <scope>NUCLEOTIDE SEQUENCE [LARGE SCALE GENOMIC DNA]</scope>
    <source>
        <strain evidence="8">CBS 10435</strain>
    </source>
</reference>
<dbReference type="InterPro" id="IPR001969">
    <property type="entry name" value="Aspartic_peptidase_AS"/>
</dbReference>
<evidence type="ECO:0000259" key="6">
    <source>
        <dbReference type="PROSITE" id="PS51767"/>
    </source>
</evidence>
<keyword evidence="2 4" id="KW-0064">Aspartyl protease</keyword>
<dbReference type="Pfam" id="PF00026">
    <property type="entry name" value="Asp"/>
    <property type="match status" value="1"/>
</dbReference>
<dbReference type="PROSITE" id="PS51767">
    <property type="entry name" value="PEPTIDASE_A1"/>
    <property type="match status" value="1"/>
</dbReference>
<evidence type="ECO:0000256" key="5">
    <source>
        <dbReference type="SAM" id="SignalP"/>
    </source>
</evidence>
<dbReference type="InterPro" id="IPR033121">
    <property type="entry name" value="PEPTIDASE_A1"/>
</dbReference>
<keyword evidence="8" id="KW-1185">Reference proteome</keyword>
<accession>A0A1B9J0V7</accession>
<dbReference type="STRING" id="1331196.A0A1B9J0V7"/>
<evidence type="ECO:0000256" key="3">
    <source>
        <dbReference type="PIRSR" id="PIRSR601461-1"/>
    </source>
</evidence>
<dbReference type="SUPFAM" id="SSF50630">
    <property type="entry name" value="Acid proteases"/>
    <property type="match status" value="1"/>
</dbReference>
<dbReference type="AlphaFoldDB" id="A0A1B9J0V7"/>
<gene>
    <name evidence="7" type="ORF">L486_01063</name>
</gene>
<dbReference type="EMBL" id="KI669459">
    <property type="protein sequence ID" value="OCF61415.1"/>
    <property type="molecule type" value="Genomic_DNA"/>
</dbReference>
<dbReference type="InterPro" id="IPR021109">
    <property type="entry name" value="Peptidase_aspartic_dom_sf"/>
</dbReference>
<evidence type="ECO:0000313" key="8">
    <source>
        <dbReference type="Proteomes" id="UP000092583"/>
    </source>
</evidence>
<feature type="domain" description="Peptidase A1" evidence="6">
    <location>
        <begin position="171"/>
        <end position="475"/>
    </location>
</feature>
<comment type="similarity">
    <text evidence="1 4">Belongs to the peptidase A1 family.</text>
</comment>
<keyword evidence="4" id="KW-0378">Hydrolase</keyword>
<feature type="signal peptide" evidence="5">
    <location>
        <begin position="1"/>
        <end position="28"/>
    </location>
</feature>
<organism evidence="7 8">
    <name type="scientific">Kwoniella mangroviensis CBS 10435</name>
    <dbReference type="NCBI Taxonomy" id="1331196"/>
    <lineage>
        <taxon>Eukaryota</taxon>
        <taxon>Fungi</taxon>
        <taxon>Dikarya</taxon>
        <taxon>Basidiomycota</taxon>
        <taxon>Agaricomycotina</taxon>
        <taxon>Tremellomycetes</taxon>
        <taxon>Tremellales</taxon>
        <taxon>Cryptococcaceae</taxon>
        <taxon>Kwoniella</taxon>
    </lineage>
</organism>
<keyword evidence="5" id="KW-0732">Signal</keyword>
<feature type="chain" id="PRO_5008629054" description="Peptidase A1 domain-containing protein" evidence="5">
    <location>
        <begin position="29"/>
        <end position="478"/>
    </location>
</feature>
<dbReference type="PANTHER" id="PTHR47966">
    <property type="entry name" value="BETA-SITE APP-CLEAVING ENZYME, ISOFORM A-RELATED"/>
    <property type="match status" value="1"/>
</dbReference>
<dbReference type="InterPro" id="IPR001461">
    <property type="entry name" value="Aspartic_peptidase_A1"/>
</dbReference>
<protein>
    <recommendedName>
        <fullName evidence="6">Peptidase A1 domain-containing protein</fullName>
    </recommendedName>
</protein>
<keyword evidence="4" id="KW-0645">Protease</keyword>
<reference evidence="7 8" key="1">
    <citation type="submission" date="2013-07" db="EMBL/GenBank/DDBJ databases">
        <title>The Genome Sequence of Kwoniella mangroviensis CBS10435.</title>
        <authorList>
            <consortium name="The Broad Institute Genome Sequencing Platform"/>
            <person name="Cuomo C."/>
            <person name="Litvintseva A."/>
            <person name="Chen Y."/>
            <person name="Heitman J."/>
            <person name="Sun S."/>
            <person name="Springer D."/>
            <person name="Dromer F."/>
            <person name="Young S.K."/>
            <person name="Zeng Q."/>
            <person name="Gargeya S."/>
            <person name="Fitzgerald M."/>
            <person name="Abouelleil A."/>
            <person name="Alvarado L."/>
            <person name="Berlin A.M."/>
            <person name="Chapman S.B."/>
            <person name="Dewar J."/>
            <person name="Goldberg J."/>
            <person name="Griggs A."/>
            <person name="Gujja S."/>
            <person name="Hansen M."/>
            <person name="Howarth C."/>
            <person name="Imamovic A."/>
            <person name="Larimer J."/>
            <person name="McCowan C."/>
            <person name="Murphy C."/>
            <person name="Pearson M."/>
            <person name="Priest M."/>
            <person name="Roberts A."/>
            <person name="Saif S."/>
            <person name="Shea T."/>
            <person name="Sykes S."/>
            <person name="Wortman J."/>
            <person name="Nusbaum C."/>
            <person name="Birren B."/>
        </authorList>
    </citation>
    <scope>NUCLEOTIDE SEQUENCE [LARGE SCALE GENOMIC DNA]</scope>
    <source>
        <strain evidence="7 8">CBS 10435</strain>
    </source>
</reference>
<evidence type="ECO:0000313" key="7">
    <source>
        <dbReference type="EMBL" id="OCF61415.1"/>
    </source>
</evidence>